<dbReference type="Gene3D" id="3.80.10.10">
    <property type="entry name" value="Ribonuclease Inhibitor"/>
    <property type="match status" value="1"/>
</dbReference>
<dbReference type="SMART" id="SM00369">
    <property type="entry name" value="LRR_TYP"/>
    <property type="match status" value="4"/>
</dbReference>
<feature type="region of interest" description="Disordered" evidence="4">
    <location>
        <begin position="382"/>
        <end position="418"/>
    </location>
</feature>
<keyword evidence="5" id="KW-1133">Transmembrane helix</keyword>
<feature type="compositionally biased region" description="Polar residues" evidence="4">
    <location>
        <begin position="696"/>
        <end position="713"/>
    </location>
</feature>
<keyword evidence="7" id="KW-1185">Reference proteome</keyword>
<proteinExistence type="predicted"/>
<keyword evidence="1" id="KW-0433">Leucine-rich repeat</keyword>
<evidence type="ECO:0000256" key="1">
    <source>
        <dbReference type="ARBA" id="ARBA00022614"/>
    </source>
</evidence>
<keyword evidence="3" id="KW-0677">Repeat</keyword>
<dbReference type="AlphaFoldDB" id="A0A8K0ADK9"/>
<evidence type="ECO:0000256" key="5">
    <source>
        <dbReference type="SAM" id="Phobius"/>
    </source>
</evidence>
<evidence type="ECO:0000256" key="3">
    <source>
        <dbReference type="ARBA" id="ARBA00022737"/>
    </source>
</evidence>
<keyword evidence="5" id="KW-0472">Membrane</keyword>
<feature type="compositionally biased region" description="Polar residues" evidence="4">
    <location>
        <begin position="395"/>
        <end position="418"/>
    </location>
</feature>
<feature type="region of interest" description="Disordered" evidence="4">
    <location>
        <begin position="579"/>
        <end position="604"/>
    </location>
</feature>
<sequence length="755" mass="83565">MGTGLLWVTSDRLPCSVCDMTGQSDEIQPGCPADSLVMLQIVGHPDNNGDLSLPSDPSELTILILGPGKIKTVANGAFESAPSLLALSMNNNCIKTVGSWFERLVKLEKLYLSWNEIEEIEENALQPLRQLEYLDLMHNRLRTVEERYFSGLTKLKNLHMSYNNISHIAGRSFDQLPSLVSVSLDHNQLSALSPELLKRLTSLHTHVHIKENPLRCTCALDGLRSAGATTFGKGAYYKLQCSYPPRLSGRKVANVAKDDMPCPSPTVKTSREDNGVTLVCEVFWEKQPDIIWSRGMVVDERQSIDGAVTTTMGHEFPTTQSPGQETGHPTAISSLPYIGKSIYTLHMSQRYLHRWRDGSFRCVAKSATGTVFANLPLVKSSEGNREGKKKEHSVTTDVYTKTPSGRNTRSGRMVKSTDTNSKQGVYITTLAWRNTTVTEGITTLTDKNTQQDGTSPATDEVHWHTVMTVVYTASACMGLFVLCGVTFACFKCYKKRRQQRNNDHNNAAVGAGDIPLQDIQQSTSAPATVDPPPPNHTYEEIPDMFTPYARTVGMDNVLYGKGETDLKVATSVVNLPPRYSRSIDPDATSQPQCTSVTTQEEANPDRSLRYNRRICPGATSQQSSEMPQAEEILDHPPLYNRRICPRTTTQHGSEMTRAEEVRDHSLRYNRHIISNKTLQRGSGVPQADGIPDPLPRNTNTNSNVSHQQKNSGMANAKDLPNAKPHLVATSSQFETTDIHHEEVASSHDYFVLNGP</sequence>
<dbReference type="SMART" id="SM00365">
    <property type="entry name" value="LRR_SD22"/>
    <property type="match status" value="3"/>
</dbReference>
<feature type="transmembrane region" description="Helical" evidence="5">
    <location>
        <begin position="469"/>
        <end position="490"/>
    </location>
</feature>
<dbReference type="InterPro" id="IPR032675">
    <property type="entry name" value="LRR_dom_sf"/>
</dbReference>
<evidence type="ECO:0000256" key="2">
    <source>
        <dbReference type="ARBA" id="ARBA00022729"/>
    </source>
</evidence>
<gene>
    <name evidence="6" type="primary">LRRC70</name>
    <name evidence="6" type="ORF">BLAG_LOCUS24115</name>
</gene>
<dbReference type="InterPro" id="IPR001611">
    <property type="entry name" value="Leu-rich_rpt"/>
</dbReference>
<feature type="compositionally biased region" description="Basic and acidic residues" evidence="4">
    <location>
        <begin position="382"/>
        <end position="394"/>
    </location>
</feature>
<protein>
    <submittedName>
        <fullName evidence="6">LRRC70 protein</fullName>
    </submittedName>
</protein>
<dbReference type="InterPro" id="IPR003591">
    <property type="entry name" value="Leu-rich_rpt_typical-subtyp"/>
</dbReference>
<dbReference type="PANTHER" id="PTHR24366:SF161">
    <property type="entry name" value="TIR DOMAIN-CONTAINING PROTEIN"/>
    <property type="match status" value="1"/>
</dbReference>
<dbReference type="EMBL" id="OV696693">
    <property type="protein sequence ID" value="CAH1272480.1"/>
    <property type="molecule type" value="Genomic_DNA"/>
</dbReference>
<dbReference type="Proteomes" id="UP000838412">
    <property type="component" value="Chromosome 8"/>
</dbReference>
<feature type="compositionally biased region" description="Polar residues" evidence="4">
    <location>
        <begin position="587"/>
        <end position="601"/>
    </location>
</feature>
<accession>A0A8K0ADK9</accession>
<dbReference type="SUPFAM" id="SSF52058">
    <property type="entry name" value="L domain-like"/>
    <property type="match status" value="1"/>
</dbReference>
<reference evidence="6" key="1">
    <citation type="submission" date="2022-01" db="EMBL/GenBank/DDBJ databases">
        <authorList>
            <person name="Braso-Vives M."/>
        </authorList>
    </citation>
    <scope>NUCLEOTIDE SEQUENCE</scope>
</reference>
<organism evidence="6 7">
    <name type="scientific">Branchiostoma lanceolatum</name>
    <name type="common">Common lancelet</name>
    <name type="synonym">Amphioxus lanceolatum</name>
    <dbReference type="NCBI Taxonomy" id="7740"/>
    <lineage>
        <taxon>Eukaryota</taxon>
        <taxon>Metazoa</taxon>
        <taxon>Chordata</taxon>
        <taxon>Cephalochordata</taxon>
        <taxon>Leptocardii</taxon>
        <taxon>Amphioxiformes</taxon>
        <taxon>Branchiostomatidae</taxon>
        <taxon>Branchiostoma</taxon>
    </lineage>
</organism>
<dbReference type="PROSITE" id="PS51450">
    <property type="entry name" value="LRR"/>
    <property type="match status" value="2"/>
</dbReference>
<keyword evidence="2" id="KW-0732">Signal</keyword>
<evidence type="ECO:0000313" key="6">
    <source>
        <dbReference type="EMBL" id="CAH1272480.1"/>
    </source>
</evidence>
<name>A0A8K0ADK9_BRALA</name>
<dbReference type="PANTHER" id="PTHR24366">
    <property type="entry name" value="IG(IMMUNOGLOBULIN) AND LRR(LEUCINE RICH REPEAT) DOMAINS"/>
    <property type="match status" value="1"/>
</dbReference>
<dbReference type="Pfam" id="PF13855">
    <property type="entry name" value="LRR_8"/>
    <property type="match status" value="2"/>
</dbReference>
<dbReference type="OrthoDB" id="2151624at2759"/>
<keyword evidence="5" id="KW-0812">Transmembrane</keyword>
<evidence type="ECO:0000256" key="4">
    <source>
        <dbReference type="SAM" id="MobiDB-lite"/>
    </source>
</evidence>
<feature type="region of interest" description="Disordered" evidence="4">
    <location>
        <begin position="674"/>
        <end position="719"/>
    </location>
</feature>
<evidence type="ECO:0000313" key="7">
    <source>
        <dbReference type="Proteomes" id="UP000838412"/>
    </source>
</evidence>